<evidence type="ECO:0000313" key="3">
    <source>
        <dbReference type="Proteomes" id="UP000505377"/>
    </source>
</evidence>
<accession>A0A6M6JD51</accession>
<proteinExistence type="predicted"/>
<dbReference type="Proteomes" id="UP000505377">
    <property type="component" value="Chromosome"/>
</dbReference>
<dbReference type="InterPro" id="IPR032710">
    <property type="entry name" value="NTF2-like_dom_sf"/>
</dbReference>
<dbReference type="EMBL" id="CP053564">
    <property type="protein sequence ID" value="QJY45868.1"/>
    <property type="molecule type" value="Genomic_DNA"/>
</dbReference>
<dbReference type="Gene3D" id="3.10.450.50">
    <property type="match status" value="1"/>
</dbReference>
<evidence type="ECO:0000259" key="1">
    <source>
        <dbReference type="Pfam" id="PF12680"/>
    </source>
</evidence>
<reference evidence="2 3" key="1">
    <citation type="submission" date="2020-05" db="EMBL/GenBank/DDBJ databases">
        <authorList>
            <person name="Mo P."/>
        </authorList>
    </citation>
    <scope>NUCLEOTIDE SEQUENCE [LARGE SCALE GENOMIC DNA]</scope>
    <source>
        <strain evidence="2 3">Gen01</strain>
    </source>
</reference>
<keyword evidence="3" id="KW-1185">Reference proteome</keyword>
<feature type="domain" description="SnoaL-like" evidence="1">
    <location>
        <begin position="24"/>
        <end position="114"/>
    </location>
</feature>
<organism evidence="2 3">
    <name type="scientific">Pseudonocardia broussonetiae</name>
    <dbReference type="NCBI Taxonomy" id="2736640"/>
    <lineage>
        <taxon>Bacteria</taxon>
        <taxon>Bacillati</taxon>
        <taxon>Actinomycetota</taxon>
        <taxon>Actinomycetes</taxon>
        <taxon>Pseudonocardiales</taxon>
        <taxon>Pseudonocardiaceae</taxon>
        <taxon>Pseudonocardia</taxon>
    </lineage>
</organism>
<dbReference type="AlphaFoldDB" id="A0A6M6JD51"/>
<dbReference type="KEGG" id="pbro:HOP40_08680"/>
<dbReference type="RefSeq" id="WP_172156459.1">
    <property type="nucleotide sequence ID" value="NZ_CP053564.1"/>
</dbReference>
<protein>
    <submittedName>
        <fullName evidence="2">Nuclear transport factor 2 family protein</fullName>
    </submittedName>
</protein>
<dbReference type="SUPFAM" id="SSF54427">
    <property type="entry name" value="NTF2-like"/>
    <property type="match status" value="1"/>
</dbReference>
<gene>
    <name evidence="2" type="ORF">HOP40_08680</name>
</gene>
<dbReference type="Pfam" id="PF12680">
    <property type="entry name" value="SnoaL_2"/>
    <property type="match status" value="1"/>
</dbReference>
<dbReference type="InterPro" id="IPR037401">
    <property type="entry name" value="SnoaL-like"/>
</dbReference>
<evidence type="ECO:0000313" key="2">
    <source>
        <dbReference type="EMBL" id="QJY45868.1"/>
    </source>
</evidence>
<name>A0A6M6JD51_9PSEU</name>
<sequence>MEDNHITDDRARRFAAGLRKFEQDSDVAPFAALFADDAVVERLDARGERQGEVEQFWTEYREQFGEIRTTFFNVVEGQDQFALEWTSKGTLRDDRAIDYRGVTVIDLDGDTIIRLRTYYDSAAFVLVPAETT</sequence>